<feature type="binding site" evidence="5">
    <location>
        <position position="130"/>
    </location>
    <ligand>
        <name>FMN</name>
        <dbReference type="ChEBI" id="CHEBI:58210"/>
    </ligand>
</feature>
<reference evidence="7 8" key="1">
    <citation type="submission" date="2019-06" db="EMBL/GenBank/DDBJ databases">
        <title>Desulfobotulus mexicanus sp. nov., a novel sulfate-reducing bacterium isolated from the sediment of an alkaline crater lake in Mexico.</title>
        <authorList>
            <person name="Hirschler-Rea A."/>
        </authorList>
    </citation>
    <scope>NUCLEOTIDE SEQUENCE [LARGE SCALE GENOMIC DNA]</scope>
    <source>
        <strain evidence="7 8">PAR22N</strain>
    </source>
</reference>
<keyword evidence="4 5" id="KW-0808">Transferase</keyword>
<feature type="domain" description="Flavoprotein" evidence="6">
    <location>
        <begin position="1"/>
        <end position="181"/>
    </location>
</feature>
<evidence type="ECO:0000259" key="6">
    <source>
        <dbReference type="Pfam" id="PF02441"/>
    </source>
</evidence>
<feature type="binding site" evidence="5">
    <location>
        <begin position="9"/>
        <end position="11"/>
    </location>
    <ligand>
        <name>FMN</name>
        <dbReference type="ChEBI" id="CHEBI:58210"/>
    </ligand>
</feature>
<comment type="caution">
    <text evidence="7">The sequence shown here is derived from an EMBL/GenBank/DDBJ whole genome shotgun (WGS) entry which is preliminary data.</text>
</comment>
<dbReference type="OrthoDB" id="9781577at2"/>
<sequence length="194" mass="20902">MRFVLAITGASGVIYGIRTLENLLLQRAEVHLVISDSGKSVLAHEMGSDKILDILENRNKLSSISGLNIHEVHDFFTPPASGSFAHNGMAIVPCAMRSIGNIAAGIGDNLIHRAADVCLKEKRPLILVPREAPLHAIHLKNLLSLANTGATILPASPAFYHFPKDMEALVDSVVARILDHLGCPQNLMPPWQGA</sequence>
<dbReference type="InterPro" id="IPR003382">
    <property type="entry name" value="Flavoprotein"/>
</dbReference>
<dbReference type="GO" id="GO:0106141">
    <property type="term" value="F:flavin prenyltransferase activity"/>
    <property type="evidence" value="ECO:0007669"/>
    <property type="project" value="UniProtKB-EC"/>
</dbReference>
<evidence type="ECO:0000313" key="8">
    <source>
        <dbReference type="Proteomes" id="UP000321899"/>
    </source>
</evidence>
<proteinExistence type="inferred from homology"/>
<name>A0A5Q4VJ33_9BACT</name>
<keyword evidence="3 5" id="KW-0288">FMN</keyword>
<dbReference type="EC" id="2.5.1.129" evidence="5"/>
<gene>
    <name evidence="5" type="primary">ubiX</name>
    <name evidence="7" type="ORF">FIM25_01300</name>
</gene>
<comment type="caution">
    <text evidence="5">Lacks conserved residue(s) required for the propagation of feature annotation.</text>
</comment>
<comment type="similarity">
    <text evidence="5">Belongs to the UbiX/PAD1 family.</text>
</comment>
<dbReference type="NCBIfam" id="TIGR00421">
    <property type="entry name" value="ubiX_pad"/>
    <property type="match status" value="1"/>
</dbReference>
<evidence type="ECO:0000256" key="4">
    <source>
        <dbReference type="ARBA" id="ARBA00022679"/>
    </source>
</evidence>
<dbReference type="InterPro" id="IPR004507">
    <property type="entry name" value="UbiX-like"/>
</dbReference>
<accession>A0A5Q4VJ33</accession>
<evidence type="ECO:0000256" key="1">
    <source>
        <dbReference type="ARBA" id="ARBA00022602"/>
    </source>
</evidence>
<feature type="binding site" evidence="5">
    <location>
        <position position="160"/>
    </location>
    <ligand>
        <name>dimethylallyl phosphate</name>
        <dbReference type="ChEBI" id="CHEBI:88052"/>
    </ligand>
</feature>
<feature type="binding site" evidence="5">
    <location>
        <position position="35"/>
    </location>
    <ligand>
        <name>FMN</name>
        <dbReference type="ChEBI" id="CHEBI:58210"/>
    </ligand>
</feature>
<keyword evidence="8" id="KW-1185">Reference proteome</keyword>
<comment type="catalytic activity">
    <reaction evidence="5">
        <text>dimethylallyl phosphate + FMNH2 = prenylated FMNH2 + phosphate</text>
        <dbReference type="Rhea" id="RHEA:37743"/>
        <dbReference type="ChEBI" id="CHEBI:43474"/>
        <dbReference type="ChEBI" id="CHEBI:57618"/>
        <dbReference type="ChEBI" id="CHEBI:87467"/>
        <dbReference type="ChEBI" id="CHEBI:88052"/>
        <dbReference type="EC" id="2.5.1.129"/>
    </reaction>
</comment>
<keyword evidence="1 5" id="KW-0637">Prenyltransferase</keyword>
<feature type="binding site" evidence="5">
    <location>
        <position position="176"/>
    </location>
    <ligand>
        <name>dimethylallyl phosphate</name>
        <dbReference type="ChEBI" id="CHEBI:88052"/>
    </ligand>
</feature>
<dbReference type="SUPFAM" id="SSF52507">
    <property type="entry name" value="Homo-oligomeric flavin-containing Cys decarboxylases, HFCD"/>
    <property type="match status" value="1"/>
</dbReference>
<dbReference type="AlphaFoldDB" id="A0A5Q4VJ33"/>
<dbReference type="RefSeq" id="WP_139445360.1">
    <property type="nucleotide sequence ID" value="NZ_VDMB01000001.1"/>
</dbReference>
<comment type="function">
    <text evidence="5">Flavin prenyltransferase that catalyzes the synthesis of the prenylated FMN cofactor (prenyl-FMN) for 4-hydroxy-3-polyprenylbenzoic acid decarboxylase UbiD. The prenyltransferase is metal-independent and links a dimethylallyl moiety from dimethylallyl monophosphate (DMAP) to the flavin N5 and C6 atoms of FMN.</text>
</comment>
<keyword evidence="2 5" id="KW-0285">Flavoprotein</keyword>
<dbReference type="Gene3D" id="3.40.50.1950">
    <property type="entry name" value="Flavin prenyltransferase-like"/>
    <property type="match status" value="1"/>
</dbReference>
<evidence type="ECO:0000256" key="2">
    <source>
        <dbReference type="ARBA" id="ARBA00022630"/>
    </source>
</evidence>
<evidence type="ECO:0000256" key="5">
    <source>
        <dbReference type="HAMAP-Rule" id="MF_01984"/>
    </source>
</evidence>
<dbReference type="Proteomes" id="UP000321899">
    <property type="component" value="Unassembled WGS sequence"/>
</dbReference>
<dbReference type="Pfam" id="PF02441">
    <property type="entry name" value="Flavoprotein"/>
    <property type="match status" value="1"/>
</dbReference>
<dbReference type="InterPro" id="IPR036551">
    <property type="entry name" value="Flavin_trans-like"/>
</dbReference>
<protein>
    <recommendedName>
        <fullName evidence="5">Flavin prenyltransferase UbiX</fullName>
        <ecNumber evidence="5">2.5.1.129</ecNumber>
    </recommendedName>
</protein>
<dbReference type="HAMAP" id="MF_01984">
    <property type="entry name" value="ubiX_pad"/>
    <property type="match status" value="1"/>
</dbReference>
<evidence type="ECO:0000256" key="3">
    <source>
        <dbReference type="ARBA" id="ARBA00022643"/>
    </source>
</evidence>
<organism evidence="7 8">
    <name type="scientific">Desulfobotulus mexicanus</name>
    <dbReference type="NCBI Taxonomy" id="2586642"/>
    <lineage>
        <taxon>Bacteria</taxon>
        <taxon>Pseudomonadati</taxon>
        <taxon>Thermodesulfobacteriota</taxon>
        <taxon>Desulfobacteria</taxon>
        <taxon>Desulfobacterales</taxon>
        <taxon>Desulfobacteraceae</taxon>
        <taxon>Desulfobotulus</taxon>
    </lineage>
</organism>
<evidence type="ECO:0000313" key="7">
    <source>
        <dbReference type="EMBL" id="TYT76217.1"/>
    </source>
</evidence>
<dbReference type="EMBL" id="VDMB01000001">
    <property type="protein sequence ID" value="TYT76217.1"/>
    <property type="molecule type" value="Genomic_DNA"/>
</dbReference>
<dbReference type="NCBIfam" id="NF004685">
    <property type="entry name" value="PRK06029.1"/>
    <property type="match status" value="1"/>
</dbReference>